<dbReference type="RefSeq" id="WP_086573722.1">
    <property type="nucleotide sequence ID" value="NZ_JAFMOF010000001.1"/>
</dbReference>
<gene>
    <name evidence="3" type="ORF">J1792_06740</name>
</gene>
<dbReference type="PANTHER" id="PTHR43540">
    <property type="entry name" value="PEROXYUREIDOACRYLATE/UREIDOACRYLATE AMIDOHYDROLASE-RELATED"/>
    <property type="match status" value="1"/>
</dbReference>
<sequence length="196" mass="21007">MGQRPALLVLDLINEIVHPEGKYGADGYERQVAERGVLGNAARAIEGARAAGIPVIYVVVGFSEGYPEWPAGSPIFKIAKEDGRIQLGTWATEVHESVKPAPGEPVIAKHRISPFYGTGLDLLLRNQGIDTLLLTGVSTDMVILATARDAHDRDYAVEVLEDATAADGPEMHEAALKVIGRCAKITTVDEALKADR</sequence>
<keyword evidence="1 3" id="KW-0378">Hydrolase</keyword>
<dbReference type="Gene3D" id="3.40.50.850">
    <property type="entry name" value="Isochorismatase-like"/>
    <property type="match status" value="1"/>
</dbReference>
<dbReference type="PANTHER" id="PTHR43540:SF6">
    <property type="entry name" value="ISOCHORISMATASE-LIKE DOMAIN-CONTAINING PROTEIN"/>
    <property type="match status" value="1"/>
</dbReference>
<dbReference type="Proteomes" id="UP000664781">
    <property type="component" value="Unassembled WGS sequence"/>
</dbReference>
<dbReference type="EMBL" id="JAFMOF010000001">
    <property type="protein sequence ID" value="MBO0652492.1"/>
    <property type="molecule type" value="Genomic_DNA"/>
</dbReference>
<dbReference type="CDD" id="cd00431">
    <property type="entry name" value="cysteine_hydrolases"/>
    <property type="match status" value="1"/>
</dbReference>
<proteinExistence type="predicted"/>
<reference evidence="3" key="1">
    <citation type="submission" date="2021-03" db="EMBL/GenBank/DDBJ databases">
        <title>Streptomyces strains.</title>
        <authorList>
            <person name="Lund M.B."/>
            <person name="Toerring T."/>
        </authorList>
    </citation>
    <scope>NUCLEOTIDE SEQUENCE</scope>
    <source>
        <strain evidence="3">JCM 4242</strain>
    </source>
</reference>
<organism evidence="3 4">
    <name type="scientific">Streptomyces triculaminicus</name>
    <dbReference type="NCBI Taxonomy" id="2816232"/>
    <lineage>
        <taxon>Bacteria</taxon>
        <taxon>Bacillati</taxon>
        <taxon>Actinomycetota</taxon>
        <taxon>Actinomycetes</taxon>
        <taxon>Kitasatosporales</taxon>
        <taxon>Streptomycetaceae</taxon>
        <taxon>Streptomyces</taxon>
    </lineage>
</organism>
<name>A0A939FM56_9ACTN</name>
<dbReference type="InterPro" id="IPR050272">
    <property type="entry name" value="Isochorismatase-like_hydrls"/>
</dbReference>
<protein>
    <submittedName>
        <fullName evidence="3">Cysteine hydrolase</fullName>
    </submittedName>
</protein>
<dbReference type="AlphaFoldDB" id="A0A939FM56"/>
<evidence type="ECO:0000313" key="4">
    <source>
        <dbReference type="Proteomes" id="UP000664781"/>
    </source>
</evidence>
<feature type="domain" description="Isochorismatase-like" evidence="2">
    <location>
        <begin position="6"/>
        <end position="190"/>
    </location>
</feature>
<dbReference type="InterPro" id="IPR036380">
    <property type="entry name" value="Isochorismatase-like_sf"/>
</dbReference>
<dbReference type="Pfam" id="PF00857">
    <property type="entry name" value="Isochorismatase"/>
    <property type="match status" value="1"/>
</dbReference>
<evidence type="ECO:0000259" key="2">
    <source>
        <dbReference type="Pfam" id="PF00857"/>
    </source>
</evidence>
<keyword evidence="4" id="KW-1185">Reference proteome</keyword>
<comment type="caution">
    <text evidence="3">The sequence shown here is derived from an EMBL/GenBank/DDBJ whole genome shotgun (WGS) entry which is preliminary data.</text>
</comment>
<accession>A0A939FM56</accession>
<evidence type="ECO:0000256" key="1">
    <source>
        <dbReference type="ARBA" id="ARBA00022801"/>
    </source>
</evidence>
<dbReference type="SUPFAM" id="SSF52499">
    <property type="entry name" value="Isochorismatase-like hydrolases"/>
    <property type="match status" value="1"/>
</dbReference>
<evidence type="ECO:0000313" key="3">
    <source>
        <dbReference type="EMBL" id="MBO0652492.1"/>
    </source>
</evidence>
<dbReference type="GO" id="GO:0016787">
    <property type="term" value="F:hydrolase activity"/>
    <property type="evidence" value="ECO:0007669"/>
    <property type="project" value="UniProtKB-KW"/>
</dbReference>
<dbReference type="InterPro" id="IPR000868">
    <property type="entry name" value="Isochorismatase-like_dom"/>
</dbReference>